<keyword evidence="2" id="KW-1185">Reference proteome</keyword>
<evidence type="ECO:0000313" key="1">
    <source>
        <dbReference type="EMBL" id="CAD6549592.1"/>
    </source>
</evidence>
<sequence>MYVDGQLTGEWSLTRDVTGNFRSIVDRKSDNVFAVMARDSVHRPIEFSGLGFTANPYYDVRGRLIGFNYYEEASPQNGNTKRALKVNYTYAANGVLIARTGTVSTNLGPDTIVSGDEIDKWLGNVESGIIPAAPLSGMVAAMGNLRLAQELGLEPVCPECAILAGARFAWLVFQISRDPAWASKNGIPQAIEAKQCKPTTGNSASDIVFKRDHYINRAQRDGLNLDHAEAQVADEISAIRTDMLPGTNTIKQITVDGRPVEFRAFVRGDGQVNVGTIFVVK</sequence>
<organism evidence="1 2">
    <name type="scientific">Paraburkholderia metrosideri</name>
    <dbReference type="NCBI Taxonomy" id="580937"/>
    <lineage>
        <taxon>Bacteria</taxon>
        <taxon>Pseudomonadati</taxon>
        <taxon>Pseudomonadota</taxon>
        <taxon>Betaproteobacteria</taxon>
        <taxon>Burkholderiales</taxon>
        <taxon>Burkholderiaceae</taxon>
        <taxon>Paraburkholderia</taxon>
    </lineage>
</organism>
<accession>A0ABM8NYM6</accession>
<protein>
    <recommendedName>
        <fullName evidence="3">RHS repeat-associated core domain-containing protein</fullName>
    </recommendedName>
</protein>
<dbReference type="EMBL" id="CAJHCP010000010">
    <property type="protein sequence ID" value="CAD6549592.1"/>
    <property type="molecule type" value="Genomic_DNA"/>
</dbReference>
<name>A0ABM8NYM6_9BURK</name>
<reference evidence="1 2" key="1">
    <citation type="submission" date="2020-10" db="EMBL/GenBank/DDBJ databases">
        <authorList>
            <person name="Peeters C."/>
        </authorList>
    </citation>
    <scope>NUCLEOTIDE SEQUENCE [LARGE SCALE GENOMIC DNA]</scope>
    <source>
        <strain evidence="1 2">LMG 28140</strain>
    </source>
</reference>
<dbReference type="Proteomes" id="UP000598032">
    <property type="component" value="Unassembled WGS sequence"/>
</dbReference>
<gene>
    <name evidence="1" type="ORF">LMG28140_04787</name>
</gene>
<proteinExistence type="predicted"/>
<evidence type="ECO:0000313" key="2">
    <source>
        <dbReference type="Proteomes" id="UP000598032"/>
    </source>
</evidence>
<comment type="caution">
    <text evidence="1">The sequence shown here is derived from an EMBL/GenBank/DDBJ whole genome shotgun (WGS) entry which is preliminary data.</text>
</comment>
<evidence type="ECO:0008006" key="3">
    <source>
        <dbReference type="Google" id="ProtNLM"/>
    </source>
</evidence>